<comment type="caution">
    <text evidence="1">The sequence shown here is derived from an EMBL/GenBank/DDBJ whole genome shotgun (WGS) entry which is preliminary data.</text>
</comment>
<dbReference type="RefSeq" id="WP_406951341.1">
    <property type="nucleotide sequence ID" value="NZ_JAYMRW010000001.1"/>
</dbReference>
<dbReference type="InterPro" id="IPR051321">
    <property type="entry name" value="PHA/PHB_synthase"/>
</dbReference>
<dbReference type="Gene3D" id="3.40.50.1820">
    <property type="entry name" value="alpha/beta hydrolase"/>
    <property type="match status" value="1"/>
</dbReference>
<dbReference type="SUPFAM" id="SSF53474">
    <property type="entry name" value="alpha/beta-Hydrolases"/>
    <property type="match status" value="1"/>
</dbReference>
<protein>
    <submittedName>
        <fullName evidence="1">DUF3141 domain-containing protein</fullName>
    </submittedName>
</protein>
<keyword evidence="2" id="KW-1185">Reference proteome</keyword>
<dbReference type="Proteomes" id="UP001390669">
    <property type="component" value="Unassembled WGS sequence"/>
</dbReference>
<sequence length="796" mass="88750">MTDLANQYAHCQEIGGKVARLLARRSELAQTQFSQRLADATGRLAESDKPASASPAWATALDPWAGYRYAVDVAERSVLFWDTLRQRGNGFVEQARNGLRPVLHFGHELVIDGRKLARPVNYALVRLLPPDGVVIDVSKRPYVIIDPRAGHGPGIGGFKDDSQAGVALKAGHSVYFVIFFRDPEPGQTLLDVCAAEAQFVKKVCELHPDSPKPAIVGNCQGGWAAMMLASSDPDHTGPLVINGAPMSYWSGAWSEGEGDNPMRYSGGMLGGTWLASLTADLGNGKFDGAHLVQNFENLNPANSLWDKYYHLFDNADTEPPRFLDFERWWGGYYLMNREEIEWITRNLFVGNTLWSGEVRGLNGTAFDLREIKSPIILFASLGDNITPPQQAFNWVADIYGSTEEIKARGQVIVGLVHQSIGHLGIFVSGKVAKKEHRQIASVLEAIEAFPPGLYGMEIAERRGEDGETAYDVSFREYRLEEIAARLNRFERSDEQPFEAVKRVSELNQRAYELFLQPWVRMWSNETTANLQRQFHPLRAQRWALSDLNPWLAWLGPAAEAVRAKRHAEVHEETPLREFEHYGSEVFSASLDFYRAMRDAMTESAFFSFYGNLYTVEHGEEAQARPAVAAGDPRDLPYVRDALASMAEGGYTEALARAACLLARRGEPLPLARLALRHELAKDYAAYLPQLPGDQWRRVRGEQEIIVRYEPEQALATLPHLLADPQDREKLLELAEKLLDDKRVQEAGPTAAQLSMLDKIRSSLPLERTPAVSTVGAMHEVPEAPPTRVAPDLKEAS</sequence>
<gene>
    <name evidence="1" type="ORF">VSR33_03480</name>
</gene>
<dbReference type="PANTHER" id="PTHR36837">
    <property type="entry name" value="POLY(3-HYDROXYALKANOATE) POLYMERASE SUBUNIT PHAC"/>
    <property type="match status" value="1"/>
</dbReference>
<name>A0ABU9S591_9BURK</name>
<dbReference type="Pfam" id="PF11339">
    <property type="entry name" value="DUF3141"/>
    <property type="match status" value="1"/>
</dbReference>
<dbReference type="EMBL" id="JAYMRW010000001">
    <property type="protein sequence ID" value="MEM5446549.1"/>
    <property type="molecule type" value="Genomic_DNA"/>
</dbReference>
<evidence type="ECO:0000313" key="1">
    <source>
        <dbReference type="EMBL" id="MEM5446549.1"/>
    </source>
</evidence>
<proteinExistence type="predicted"/>
<reference evidence="1 2" key="1">
    <citation type="submission" date="2024-01" db="EMBL/GenBank/DDBJ databases">
        <title>The diversity of rhizobia nodulating Mimosa spp. in eleven states of Brazil covering several biomes is determined by host plant, location, and edaphic factors.</title>
        <authorList>
            <person name="Rouws L."/>
            <person name="Barauna A."/>
            <person name="Beukes C."/>
            <person name="De Faria S.M."/>
            <person name="Gross E."/>
            <person name="Dos Reis Junior F.B."/>
            <person name="Simon M."/>
            <person name="Maluk M."/>
            <person name="Odee D.W."/>
            <person name="Kenicer G."/>
            <person name="Young J.P.W."/>
            <person name="Reis V.M."/>
            <person name="Zilli J."/>
            <person name="James E.K."/>
        </authorList>
    </citation>
    <scope>NUCLEOTIDE SEQUENCE [LARGE SCALE GENOMIC DNA]</scope>
    <source>
        <strain evidence="1 2">JPY164</strain>
    </source>
</reference>
<organism evidence="1 2">
    <name type="scientific">Paraburkholderia guartelaensis</name>
    <dbReference type="NCBI Taxonomy" id="2546446"/>
    <lineage>
        <taxon>Bacteria</taxon>
        <taxon>Pseudomonadati</taxon>
        <taxon>Pseudomonadota</taxon>
        <taxon>Betaproteobacteria</taxon>
        <taxon>Burkholderiales</taxon>
        <taxon>Burkholderiaceae</taxon>
        <taxon>Paraburkholderia</taxon>
    </lineage>
</organism>
<evidence type="ECO:0000313" key="2">
    <source>
        <dbReference type="Proteomes" id="UP001390669"/>
    </source>
</evidence>
<dbReference type="InterPro" id="IPR024501">
    <property type="entry name" value="DUF3141"/>
</dbReference>
<dbReference type="PANTHER" id="PTHR36837:SF2">
    <property type="entry name" value="POLY(3-HYDROXYALKANOATE) POLYMERASE SUBUNIT PHAC"/>
    <property type="match status" value="1"/>
</dbReference>
<accession>A0ABU9S591</accession>
<dbReference type="InterPro" id="IPR029058">
    <property type="entry name" value="AB_hydrolase_fold"/>
</dbReference>